<dbReference type="InterPro" id="IPR041583">
    <property type="entry name" value="TetR_C_31"/>
</dbReference>
<evidence type="ECO:0000313" key="8">
    <source>
        <dbReference type="Proteomes" id="UP000270697"/>
    </source>
</evidence>
<dbReference type="Proteomes" id="UP000270697">
    <property type="component" value="Unassembled WGS sequence"/>
</dbReference>
<dbReference type="AlphaFoldDB" id="A0A1I4W6P5"/>
<dbReference type="STRING" id="455193.SAMN05421805_102567"/>
<evidence type="ECO:0000256" key="3">
    <source>
        <dbReference type="SAM" id="MobiDB-lite"/>
    </source>
</evidence>
<dbReference type="PANTHER" id="PTHR30055:SF231">
    <property type="entry name" value="TRANSCRIPTIONAL REGULATORY PROTEIN (PROBABLY DEOR-FAMILY)-RELATED"/>
    <property type="match status" value="1"/>
</dbReference>
<dbReference type="EMBL" id="FOUP01000002">
    <property type="protein sequence ID" value="SFN09261.1"/>
    <property type="molecule type" value="Genomic_DNA"/>
</dbReference>
<evidence type="ECO:0000259" key="4">
    <source>
        <dbReference type="PROSITE" id="PS50977"/>
    </source>
</evidence>
<feature type="compositionally biased region" description="Basic and acidic residues" evidence="3">
    <location>
        <begin position="13"/>
        <end position="22"/>
    </location>
</feature>
<dbReference type="Proteomes" id="UP000199398">
    <property type="component" value="Unassembled WGS sequence"/>
</dbReference>
<organism evidence="6 7">
    <name type="scientific">Saccharopolyspora antimicrobica</name>
    <dbReference type="NCBI Taxonomy" id="455193"/>
    <lineage>
        <taxon>Bacteria</taxon>
        <taxon>Bacillati</taxon>
        <taxon>Actinomycetota</taxon>
        <taxon>Actinomycetes</taxon>
        <taxon>Pseudonocardiales</taxon>
        <taxon>Pseudonocardiaceae</taxon>
        <taxon>Saccharopolyspora</taxon>
    </lineage>
</organism>
<dbReference type="InterPro" id="IPR036271">
    <property type="entry name" value="Tet_transcr_reg_TetR-rel_C_sf"/>
</dbReference>
<dbReference type="InterPro" id="IPR050109">
    <property type="entry name" value="HTH-type_TetR-like_transc_reg"/>
</dbReference>
<feature type="domain" description="HTH tetR-type" evidence="4">
    <location>
        <begin position="21"/>
        <end position="81"/>
    </location>
</feature>
<evidence type="ECO:0000313" key="7">
    <source>
        <dbReference type="Proteomes" id="UP000199398"/>
    </source>
</evidence>
<dbReference type="InterPro" id="IPR001647">
    <property type="entry name" value="HTH_TetR"/>
</dbReference>
<evidence type="ECO:0000313" key="6">
    <source>
        <dbReference type="EMBL" id="SFN09261.1"/>
    </source>
</evidence>
<evidence type="ECO:0000256" key="1">
    <source>
        <dbReference type="ARBA" id="ARBA00023125"/>
    </source>
</evidence>
<accession>A0A1I4W6P5</accession>
<dbReference type="PANTHER" id="PTHR30055">
    <property type="entry name" value="HTH-TYPE TRANSCRIPTIONAL REGULATOR RUTR"/>
    <property type="match status" value="1"/>
</dbReference>
<keyword evidence="8" id="KW-1185">Reference proteome</keyword>
<dbReference type="Gene3D" id="1.10.357.10">
    <property type="entry name" value="Tetracycline Repressor, domain 2"/>
    <property type="match status" value="1"/>
</dbReference>
<reference evidence="6 7" key="1">
    <citation type="submission" date="2016-10" db="EMBL/GenBank/DDBJ databases">
        <authorList>
            <person name="de Groot N.N."/>
        </authorList>
    </citation>
    <scope>NUCLEOTIDE SEQUENCE [LARGE SCALE GENOMIC DNA]</scope>
    <source>
        <strain evidence="6 7">CPCC 201259</strain>
    </source>
</reference>
<name>A0A1I4W6P5_9PSEU</name>
<gene>
    <name evidence="5" type="ORF">ATL45_5418</name>
    <name evidence="6" type="ORF">SAMN05421805_102567</name>
</gene>
<dbReference type="PROSITE" id="PS50977">
    <property type="entry name" value="HTH_TETR_2"/>
    <property type="match status" value="1"/>
</dbReference>
<dbReference type="RefSeq" id="WP_211841478.1">
    <property type="nucleotide sequence ID" value="NZ_FOUP01000002.1"/>
</dbReference>
<evidence type="ECO:0000313" key="5">
    <source>
        <dbReference type="EMBL" id="RKT87033.1"/>
    </source>
</evidence>
<dbReference type="GO" id="GO:0003700">
    <property type="term" value="F:DNA-binding transcription factor activity"/>
    <property type="evidence" value="ECO:0007669"/>
    <property type="project" value="TreeGrafter"/>
</dbReference>
<dbReference type="GO" id="GO:0000976">
    <property type="term" value="F:transcription cis-regulatory region binding"/>
    <property type="evidence" value="ECO:0007669"/>
    <property type="project" value="TreeGrafter"/>
</dbReference>
<feature type="DNA-binding region" description="H-T-H motif" evidence="2">
    <location>
        <begin position="44"/>
        <end position="63"/>
    </location>
</feature>
<sequence length="195" mass="21714">MHLGGGTLSEPTTDGRRLKGERRKQELIEATLRVVARDGVAGVSHRTVSREAGLPATAAAYYFNGIEDLLTEALTRCMDEDAERMRVLAERADGGADSLRALAELMTEVVARSAHLLAEYELYLRAARDPRLRPPTHRWMDAVAEFGRRYTDDPVRIDVLVGLMDGVLLQSLLRDQPPTTERFEEILRLVLGDSS</sequence>
<dbReference type="SUPFAM" id="SSF48498">
    <property type="entry name" value="Tetracyclin repressor-like, C-terminal domain"/>
    <property type="match status" value="1"/>
</dbReference>
<reference evidence="5 8" key="2">
    <citation type="submission" date="2018-10" db="EMBL/GenBank/DDBJ databases">
        <title>Sequencing the genomes of 1000 actinobacteria strains.</title>
        <authorList>
            <person name="Klenk H.-P."/>
        </authorList>
    </citation>
    <scope>NUCLEOTIDE SEQUENCE [LARGE SCALE GENOMIC DNA]</scope>
    <source>
        <strain evidence="5 8">DSM 45119</strain>
    </source>
</reference>
<proteinExistence type="predicted"/>
<evidence type="ECO:0000256" key="2">
    <source>
        <dbReference type="PROSITE-ProRule" id="PRU00335"/>
    </source>
</evidence>
<protein>
    <submittedName>
        <fullName evidence="6">DNA-binding transcriptional regulator YbjK</fullName>
    </submittedName>
    <submittedName>
        <fullName evidence="5">TetR family transcriptional regulator</fullName>
    </submittedName>
</protein>
<dbReference type="SUPFAM" id="SSF46689">
    <property type="entry name" value="Homeodomain-like"/>
    <property type="match status" value="1"/>
</dbReference>
<dbReference type="EMBL" id="RBXX01000002">
    <property type="protein sequence ID" value="RKT87033.1"/>
    <property type="molecule type" value="Genomic_DNA"/>
</dbReference>
<keyword evidence="1 2" id="KW-0238">DNA-binding</keyword>
<feature type="region of interest" description="Disordered" evidence="3">
    <location>
        <begin position="1"/>
        <end position="22"/>
    </location>
</feature>
<dbReference type="Pfam" id="PF17940">
    <property type="entry name" value="TetR_C_31"/>
    <property type="match status" value="1"/>
</dbReference>
<dbReference type="InterPro" id="IPR009057">
    <property type="entry name" value="Homeodomain-like_sf"/>
</dbReference>